<dbReference type="AlphaFoldDB" id="A0A0S8FSR2"/>
<gene>
    <name evidence="1" type="ORF">AMJ83_06050</name>
</gene>
<comment type="caution">
    <text evidence="1">The sequence shown here is derived from an EMBL/GenBank/DDBJ whole genome shotgun (WGS) entry which is preliminary data.</text>
</comment>
<dbReference type="Gene3D" id="2.60.40.10">
    <property type="entry name" value="Immunoglobulins"/>
    <property type="match status" value="1"/>
</dbReference>
<dbReference type="PATRIC" id="fig|1703779.3.peg.1542"/>
<proteinExistence type="predicted"/>
<accession>A0A0S8FSR2</accession>
<dbReference type="Proteomes" id="UP000051373">
    <property type="component" value="Unassembled WGS sequence"/>
</dbReference>
<evidence type="ECO:0008006" key="3">
    <source>
        <dbReference type="Google" id="ProtNLM"/>
    </source>
</evidence>
<evidence type="ECO:0000313" key="2">
    <source>
        <dbReference type="Proteomes" id="UP000051373"/>
    </source>
</evidence>
<protein>
    <recommendedName>
        <fullName evidence="3">Secretion system C-terminal sorting domain-containing protein</fullName>
    </recommendedName>
</protein>
<dbReference type="EMBL" id="LJUJ01000009">
    <property type="protein sequence ID" value="KPK63749.1"/>
    <property type="molecule type" value="Genomic_DNA"/>
</dbReference>
<sequence>MSILLIILQVTSSGFTNHNPLPVLGAGGPDAYGYRWIDSDTVAPGAPTYNWIDISSIGTQVTGLGDDNVVGPFSVGFDFPYYWYTVNSFFVGSNGYIAFDDNYLEASPFPTIPNTARPNNVLAPFMSDLDFSAGTPACYYWTNAAQDTFIIAYHDVQFWASPTSLNTFEIILTRADSSITFQYHTQQGVPSGGYNNGLTVGIENIAGDVGLMYNHDQQPTYNAIHGDLSVLFYPPDSTTYEVHDIGVTKVMNDVSGGFFIYNGDTIDFWGSIHNMGNQSETGFDVYCQVRNASNQVVFADTMTIASLDPGQTDSLIFTPGWSTTSNGVYRMKVKSLLSDMVPGNDSMMLEFRVVTYPTELMYDIGFAHTGFSWNGPNSGYGVRFAPPVYPTKINTARFNVNSLTGVPTVTVQILDDDGTGGTPGTVLFETPQVVTAAGWYDIDVSGQNIEIMDGAFFIACIQTVASDPYFGMDTLPLSGRRTWEYTGVWAPYRENETHDVLIRAVVDFGTGVEEFELLPDGGSVSIIASPNPFTKVTAISVPPNYRNVEIFDATGRCVRTLVVNNGIAYWNGANDAQKRLSQGIYFGVVGDRMVKLILLK</sequence>
<dbReference type="InterPro" id="IPR013783">
    <property type="entry name" value="Ig-like_fold"/>
</dbReference>
<name>A0A0S8FSR2_UNCW3</name>
<organism evidence="1 2">
    <name type="scientific">candidate division WOR_3 bacterium SM23_42</name>
    <dbReference type="NCBI Taxonomy" id="1703779"/>
    <lineage>
        <taxon>Bacteria</taxon>
        <taxon>Bacteria division WOR-3</taxon>
    </lineage>
</organism>
<evidence type="ECO:0000313" key="1">
    <source>
        <dbReference type="EMBL" id="KPK63749.1"/>
    </source>
</evidence>
<reference evidence="1 2" key="1">
    <citation type="journal article" date="2015" name="Microbiome">
        <title>Genomic resolution of linkages in carbon, nitrogen, and sulfur cycling among widespread estuary sediment bacteria.</title>
        <authorList>
            <person name="Baker B.J."/>
            <person name="Lazar C.S."/>
            <person name="Teske A.P."/>
            <person name="Dick G.J."/>
        </authorList>
    </citation>
    <scope>NUCLEOTIDE SEQUENCE [LARGE SCALE GENOMIC DNA]</scope>
    <source>
        <strain evidence="1">SM23_42</strain>
    </source>
</reference>
<dbReference type="STRING" id="1703779.AMJ83_06050"/>